<accession>V5USA5</accession>
<dbReference type="RefSeq" id="YP_009008253.1">
    <property type="nucleotide sequence ID" value="NC_023587.1"/>
</dbReference>
<reference evidence="1 2" key="1">
    <citation type="journal article" date="2014" name="Nature">
        <title>Viral tagging reveals discrete populations in Synechococcus viral genome sequence space.</title>
        <authorList>
            <person name="Deng L."/>
            <person name="Ignacio Espinoza J.C."/>
            <person name="Gregory A.C."/>
            <person name="Poulos B.T."/>
            <person name="Weitz J.S."/>
            <person name="Hugenholtz P."/>
            <person name="Sullivan M.B."/>
        </authorList>
    </citation>
    <scope>NUCLEOTIDE SEQUENCE [LARGE SCALE GENOMIC DNA]</scope>
</reference>
<proteinExistence type="predicted"/>
<name>V5USA5_9CAUD</name>
<evidence type="ECO:0000313" key="2">
    <source>
        <dbReference type="Proteomes" id="UP000018808"/>
    </source>
</evidence>
<dbReference type="KEGG" id="vg:18504695"/>
<dbReference type="EMBL" id="KF156338">
    <property type="protein sequence ID" value="AHB80533.1"/>
    <property type="molecule type" value="Genomic_DNA"/>
</dbReference>
<protein>
    <submittedName>
        <fullName evidence="1">Tail tube monomer</fullName>
    </submittedName>
</protein>
<evidence type="ECO:0000313" key="1">
    <source>
        <dbReference type="EMBL" id="AHB80533.1"/>
    </source>
</evidence>
<dbReference type="GeneID" id="18504695"/>
<dbReference type="Proteomes" id="UP000018808">
    <property type="component" value="Segment"/>
</dbReference>
<gene>
    <name evidence="1" type="ORF">S-MbCM7_119</name>
</gene>
<keyword evidence="2" id="KW-1185">Reference proteome</keyword>
<sequence>MASEWYKEQPKNRNFLNPVGFLLKLEKFEGTDFFCQSANVPDISMPIIDVPTRFRSFPIAPGGGVTFGDFTVDFIIDEDLVNYTAIRNWMMLHGNAGEVGSSPPYEPEYTNAQLHILSSSMNGNHIIELKNVFPFTLTGLNFSATVNDVEYITASVSFKFQEIFFRDEGFATL</sequence>
<dbReference type="OrthoDB" id="11402at10239"/>
<organism evidence="1 2">
    <name type="scientific">Synechococcus phage ACG-2014h</name>
    <dbReference type="NCBI Taxonomy" id="1340810"/>
    <lineage>
        <taxon>Viruses</taxon>
        <taxon>Duplodnaviria</taxon>
        <taxon>Heunggongvirae</taxon>
        <taxon>Uroviricota</taxon>
        <taxon>Caudoviricetes</taxon>
        <taxon>Pantevenvirales</taxon>
        <taxon>Kyanoviridae</taxon>
        <taxon>Sedonavirus</taxon>
        <taxon>Sedonavirus tusconh</taxon>
    </lineage>
</organism>